<proteinExistence type="predicted"/>
<organism evidence="2 3">
    <name type="scientific">Meinhardsimonia xiamenensis</name>
    <dbReference type="NCBI Taxonomy" id="990712"/>
    <lineage>
        <taxon>Bacteria</taxon>
        <taxon>Pseudomonadati</taxon>
        <taxon>Pseudomonadota</taxon>
        <taxon>Alphaproteobacteria</taxon>
        <taxon>Rhodobacterales</taxon>
        <taxon>Paracoccaceae</taxon>
        <taxon>Meinhardsimonia</taxon>
    </lineage>
</organism>
<reference evidence="3" key="1">
    <citation type="submission" date="2016-10" db="EMBL/GenBank/DDBJ databases">
        <authorList>
            <person name="Varghese N."/>
            <person name="Submissions S."/>
        </authorList>
    </citation>
    <scope>NUCLEOTIDE SEQUENCE [LARGE SCALE GENOMIC DNA]</scope>
    <source>
        <strain evidence="3">CGMCC 1.10789</strain>
    </source>
</reference>
<protein>
    <submittedName>
        <fullName evidence="2">Uncharacterized protein</fullName>
    </submittedName>
</protein>
<keyword evidence="3" id="KW-1185">Reference proteome</keyword>
<keyword evidence="1" id="KW-0732">Signal</keyword>
<dbReference type="AlphaFoldDB" id="A0A1G9F5R7"/>
<dbReference type="EMBL" id="FNFV01000005">
    <property type="protein sequence ID" value="SDK83724.1"/>
    <property type="molecule type" value="Genomic_DNA"/>
</dbReference>
<evidence type="ECO:0000256" key="1">
    <source>
        <dbReference type="SAM" id="SignalP"/>
    </source>
</evidence>
<dbReference type="Proteomes" id="UP000199328">
    <property type="component" value="Unassembled WGS sequence"/>
</dbReference>
<feature type="signal peptide" evidence="1">
    <location>
        <begin position="1"/>
        <end position="22"/>
    </location>
</feature>
<dbReference type="STRING" id="990712.SAMN05216257_10549"/>
<name>A0A1G9F5R7_9RHOB</name>
<evidence type="ECO:0000313" key="3">
    <source>
        <dbReference type="Proteomes" id="UP000199328"/>
    </source>
</evidence>
<accession>A0A1G9F5R7</accession>
<evidence type="ECO:0000313" key="2">
    <source>
        <dbReference type="EMBL" id="SDK83724.1"/>
    </source>
</evidence>
<feature type="chain" id="PRO_5011741719" evidence="1">
    <location>
        <begin position="23"/>
        <end position="142"/>
    </location>
</feature>
<sequence>MCAPGRILAVILPLVLPFAAGAEETLPPGGTALDGPALRGACSAERACVAWAGGFVEALRRQGAPLPELNERLGILAALLIAEAHSGTAARSAVAAALRLLAEASTDAAQAHSMRTLAAILADPAVALDGLELFTPVAASPS</sequence>
<gene>
    <name evidence="2" type="ORF">SAMN05216257_10549</name>
</gene>